<gene>
    <name evidence="4" type="ORF">GCM10007304_03040</name>
</gene>
<dbReference type="PRINTS" id="PR00081">
    <property type="entry name" value="GDHRDH"/>
</dbReference>
<evidence type="ECO:0000259" key="3">
    <source>
        <dbReference type="SMART" id="SM00822"/>
    </source>
</evidence>
<dbReference type="GO" id="GO:0016491">
    <property type="term" value="F:oxidoreductase activity"/>
    <property type="evidence" value="ECO:0007669"/>
    <property type="project" value="TreeGrafter"/>
</dbReference>
<dbReference type="PANTHER" id="PTHR43313:SF1">
    <property type="entry name" value="3BETA-HYDROXYSTEROID DEHYDROGENASE DHS-16"/>
    <property type="match status" value="1"/>
</dbReference>
<dbReference type="PANTHER" id="PTHR43313">
    <property type="entry name" value="SHORT-CHAIN DEHYDROGENASE/REDUCTASE FAMILY 9C"/>
    <property type="match status" value="1"/>
</dbReference>
<reference evidence="4" key="1">
    <citation type="journal article" date="2014" name="Int. J. Syst. Evol. Microbiol.">
        <title>Complete genome sequence of Corynebacterium casei LMG S-19264T (=DSM 44701T), isolated from a smear-ripened cheese.</title>
        <authorList>
            <consortium name="US DOE Joint Genome Institute (JGI-PGF)"/>
            <person name="Walter F."/>
            <person name="Albersmeier A."/>
            <person name="Kalinowski J."/>
            <person name="Ruckert C."/>
        </authorList>
    </citation>
    <scope>NUCLEOTIDE SEQUENCE</scope>
    <source>
        <strain evidence="4">CCM 7905</strain>
    </source>
</reference>
<feature type="domain" description="Ketoreductase" evidence="3">
    <location>
        <begin position="2"/>
        <end position="184"/>
    </location>
</feature>
<protein>
    <submittedName>
        <fullName evidence="4">Short-chain dehydrogenase</fullName>
    </submittedName>
</protein>
<dbReference type="InterPro" id="IPR002347">
    <property type="entry name" value="SDR_fam"/>
</dbReference>
<dbReference type="SMART" id="SM00822">
    <property type="entry name" value="PKS_KR"/>
    <property type="match status" value="1"/>
</dbReference>
<reference evidence="4" key="2">
    <citation type="submission" date="2020-09" db="EMBL/GenBank/DDBJ databases">
        <authorList>
            <person name="Sun Q."/>
            <person name="Sedlacek I."/>
        </authorList>
    </citation>
    <scope>NUCLEOTIDE SEQUENCE</scope>
    <source>
        <strain evidence="4">CCM 7905</strain>
    </source>
</reference>
<evidence type="ECO:0000256" key="2">
    <source>
        <dbReference type="RuleBase" id="RU000363"/>
    </source>
</evidence>
<accession>A0A917CLR4</accession>
<dbReference type="Gene3D" id="3.40.50.720">
    <property type="entry name" value="NAD(P)-binding Rossmann-like Domain"/>
    <property type="match status" value="1"/>
</dbReference>
<evidence type="ECO:0000313" key="4">
    <source>
        <dbReference type="EMBL" id="GGF92595.1"/>
    </source>
</evidence>
<dbReference type="SUPFAM" id="SSF51735">
    <property type="entry name" value="NAD(P)-binding Rossmann-fold domains"/>
    <property type="match status" value="1"/>
</dbReference>
<comment type="similarity">
    <text evidence="1 2">Belongs to the short-chain dehydrogenases/reductases (SDR) family.</text>
</comment>
<dbReference type="AlphaFoldDB" id="A0A917CLR4"/>
<evidence type="ECO:0000256" key="1">
    <source>
        <dbReference type="ARBA" id="ARBA00006484"/>
    </source>
</evidence>
<keyword evidence="5" id="KW-1185">Reference proteome</keyword>
<dbReference type="InterPro" id="IPR020904">
    <property type="entry name" value="Sc_DH/Rdtase_CS"/>
</dbReference>
<name>A0A917CLR4_9NOCA</name>
<dbReference type="InterPro" id="IPR036291">
    <property type="entry name" value="NAD(P)-bd_dom_sf"/>
</dbReference>
<sequence length="282" mass="29673">MKTILVTGAARGIGRVTALELAGAGWHVFAGVRSEADGASLAAATSGSLTPVLLDVTDADQVAALDGVLPDRLDAVVNNAGIVVDGPVETLSAEALQKQFDVNVFGAMAVTRAVLPRIRRAQGRIVFVSSVSGRVSTPWMGAYCASKFALEGLVDALRMELRPWKIGVSLVEPGATATDIWGGVNEQVDATVTELNDEQKSLYAKHIRGVRRVMPMMQKQAVPASKVSAVIIAALTARRPKARYPVGASSTVQIALTTITPTRLTDLTLATAMGIPRRPPRA</sequence>
<comment type="caution">
    <text evidence="4">The sequence shown here is derived from an EMBL/GenBank/DDBJ whole genome shotgun (WGS) entry which is preliminary data.</text>
</comment>
<dbReference type="CDD" id="cd05374">
    <property type="entry name" value="17beta-HSD-like_SDR_c"/>
    <property type="match status" value="1"/>
</dbReference>
<dbReference type="GO" id="GO:0008202">
    <property type="term" value="P:steroid metabolic process"/>
    <property type="evidence" value="ECO:0007669"/>
    <property type="project" value="TreeGrafter"/>
</dbReference>
<organism evidence="4 5">
    <name type="scientific">Rhodococcoides trifolii</name>
    <dbReference type="NCBI Taxonomy" id="908250"/>
    <lineage>
        <taxon>Bacteria</taxon>
        <taxon>Bacillati</taxon>
        <taxon>Actinomycetota</taxon>
        <taxon>Actinomycetes</taxon>
        <taxon>Mycobacteriales</taxon>
        <taxon>Nocardiaceae</taxon>
        <taxon>Rhodococcoides</taxon>
    </lineage>
</organism>
<dbReference type="Proteomes" id="UP000654257">
    <property type="component" value="Unassembled WGS sequence"/>
</dbReference>
<dbReference type="EMBL" id="BMCU01000001">
    <property type="protein sequence ID" value="GGF92595.1"/>
    <property type="molecule type" value="Genomic_DNA"/>
</dbReference>
<dbReference type="InterPro" id="IPR057326">
    <property type="entry name" value="KR_dom"/>
</dbReference>
<dbReference type="PROSITE" id="PS00061">
    <property type="entry name" value="ADH_SHORT"/>
    <property type="match status" value="1"/>
</dbReference>
<dbReference type="RefSeq" id="WP_188542945.1">
    <property type="nucleotide sequence ID" value="NZ_BMCU01000001.1"/>
</dbReference>
<dbReference type="PRINTS" id="PR00080">
    <property type="entry name" value="SDRFAMILY"/>
</dbReference>
<dbReference type="Pfam" id="PF00106">
    <property type="entry name" value="adh_short"/>
    <property type="match status" value="1"/>
</dbReference>
<evidence type="ECO:0000313" key="5">
    <source>
        <dbReference type="Proteomes" id="UP000654257"/>
    </source>
</evidence>
<proteinExistence type="inferred from homology"/>